<dbReference type="Proteomes" id="UP000000442">
    <property type="component" value="Chromosome"/>
</dbReference>
<dbReference type="InterPro" id="IPR016204">
    <property type="entry name" value="HDH"/>
</dbReference>
<comment type="pathway">
    <text evidence="2 13">Amino-acid biosynthesis; L-methionine biosynthesis via de novo pathway; L-homoserine from L-aspartate: step 3/3.</text>
</comment>
<name>C0Q8X5_DESAH</name>
<evidence type="ECO:0000313" key="16">
    <source>
        <dbReference type="EMBL" id="ACN14465.1"/>
    </source>
</evidence>
<dbReference type="InterPro" id="IPR019811">
    <property type="entry name" value="HDH_CS"/>
</dbReference>
<dbReference type="GO" id="GO:0009086">
    <property type="term" value="P:methionine biosynthetic process"/>
    <property type="evidence" value="ECO:0007669"/>
    <property type="project" value="UniProtKB-KW"/>
</dbReference>
<dbReference type="Pfam" id="PF00742">
    <property type="entry name" value="Homoserine_dh"/>
    <property type="match status" value="1"/>
</dbReference>
<evidence type="ECO:0000256" key="2">
    <source>
        <dbReference type="ARBA" id="ARBA00005062"/>
    </source>
</evidence>
<dbReference type="Gene3D" id="3.40.50.720">
    <property type="entry name" value="NAD(P)-binding Rossmann-like Domain"/>
    <property type="match status" value="1"/>
</dbReference>
<dbReference type="OrthoDB" id="9808167at2"/>
<dbReference type="SMR" id="C0Q8X5"/>
<organism evidence="16 17">
    <name type="scientific">Desulforapulum autotrophicum (strain ATCC 43914 / DSM 3382 / VKM B-1955 / HRM2)</name>
    <name type="common">Desulfobacterium autotrophicum</name>
    <dbReference type="NCBI Taxonomy" id="177437"/>
    <lineage>
        <taxon>Bacteria</taxon>
        <taxon>Pseudomonadati</taxon>
        <taxon>Thermodesulfobacteriota</taxon>
        <taxon>Desulfobacteria</taxon>
        <taxon>Desulfobacterales</taxon>
        <taxon>Desulfobacteraceae</taxon>
        <taxon>Desulforapulum</taxon>
    </lineage>
</organism>
<dbReference type="STRING" id="177437.HRM2_13560"/>
<sequence length="436" mass="46721">MKTIKIGILGCGIVGSGVARILIEKQALLESRIGARLNLKYVADLDTTTDRGVAFGEGVFITDANTVLNDPDIDIVVETIGGKGIAKQFMLKALENGKHVVTANKALLASFGNLLVKTAMEHQVDIGFEASTGGCMPVIKTLRESLVGNRIEGITGILNGTCNYILTKMSNESCSFDKALAEAQALGFAEADPFLDVEGFDSAHKLAILNALAYGMDINLDDIHVEGITKITPMDIEFAKEFGYTIKLLAISKNSATEVEARVHPAMIPNRNPLSHVEGSMNAVTIDGDATGQTMLYGHGAGMMPTASAVISDIADIARNIMTGARHRVPILGCPQTNIRPIPVLPLSQISTPYYFRFEAADQPGVLSKISGILGECGISIKIVHQKGRRTNGTVPIIMITHLAKEENAQKALKEISTLDSIMNQPVVIRIEETDN</sequence>
<dbReference type="FunFam" id="3.30.360.10:FF:000005">
    <property type="entry name" value="Homoserine dehydrogenase"/>
    <property type="match status" value="1"/>
</dbReference>
<evidence type="ECO:0000256" key="13">
    <source>
        <dbReference type="RuleBase" id="RU000579"/>
    </source>
</evidence>
<keyword evidence="6 13" id="KW-0028">Amino-acid biosynthesis</keyword>
<dbReference type="PIRSF" id="PIRSF000098">
    <property type="entry name" value="Homoser_dehydrog"/>
    <property type="match status" value="1"/>
</dbReference>
<dbReference type="GO" id="GO:0050661">
    <property type="term" value="F:NADP binding"/>
    <property type="evidence" value="ECO:0007669"/>
    <property type="project" value="InterPro"/>
</dbReference>
<evidence type="ECO:0000256" key="9">
    <source>
        <dbReference type="ARBA" id="ARBA00023002"/>
    </source>
</evidence>
<dbReference type="Pfam" id="PF01842">
    <property type="entry name" value="ACT"/>
    <property type="match status" value="1"/>
</dbReference>
<protein>
    <recommendedName>
        <fullName evidence="5 13">Homoserine dehydrogenase</fullName>
        <ecNumber evidence="4 13">1.1.1.3</ecNumber>
    </recommendedName>
</protein>
<feature type="binding site" evidence="12">
    <location>
        <position position="190"/>
    </location>
    <ligand>
        <name>L-homoserine</name>
        <dbReference type="ChEBI" id="CHEBI:57476"/>
    </ligand>
</feature>
<evidence type="ECO:0000256" key="6">
    <source>
        <dbReference type="ARBA" id="ARBA00022605"/>
    </source>
</evidence>
<dbReference type="InterPro" id="IPR002912">
    <property type="entry name" value="ACT_dom"/>
</dbReference>
<dbReference type="InterPro" id="IPR001342">
    <property type="entry name" value="HDH_cat"/>
</dbReference>
<evidence type="ECO:0000256" key="12">
    <source>
        <dbReference type="PIRSR" id="PIRSR000098-2"/>
    </source>
</evidence>
<dbReference type="HOGENOM" id="CLU_009116_1_0_7"/>
<dbReference type="GO" id="GO:0004412">
    <property type="term" value="F:homoserine dehydrogenase activity"/>
    <property type="evidence" value="ECO:0007669"/>
    <property type="project" value="UniProtKB-EC"/>
</dbReference>
<evidence type="ECO:0000313" key="17">
    <source>
        <dbReference type="Proteomes" id="UP000000442"/>
    </source>
</evidence>
<dbReference type="RefSeq" id="WP_015903252.1">
    <property type="nucleotide sequence ID" value="NC_012108.1"/>
</dbReference>
<feature type="binding site" evidence="12">
    <location>
        <begin position="9"/>
        <end position="16"/>
    </location>
    <ligand>
        <name>NADP(+)</name>
        <dbReference type="ChEBI" id="CHEBI:58349"/>
    </ligand>
</feature>
<evidence type="ECO:0000256" key="11">
    <source>
        <dbReference type="PIRSR" id="PIRSR000098-1"/>
    </source>
</evidence>
<evidence type="ECO:0000256" key="14">
    <source>
        <dbReference type="RuleBase" id="RU004171"/>
    </source>
</evidence>
<dbReference type="UniPathway" id="UPA00050">
    <property type="reaction ID" value="UER00063"/>
</dbReference>
<evidence type="ECO:0000259" key="15">
    <source>
        <dbReference type="PROSITE" id="PS51671"/>
    </source>
</evidence>
<dbReference type="PANTHER" id="PTHR43331">
    <property type="entry name" value="HOMOSERINE DEHYDROGENASE"/>
    <property type="match status" value="1"/>
</dbReference>
<dbReference type="PROSITE" id="PS51671">
    <property type="entry name" value="ACT"/>
    <property type="match status" value="1"/>
</dbReference>
<feature type="domain" description="ACT" evidence="15">
    <location>
        <begin position="355"/>
        <end position="430"/>
    </location>
</feature>
<dbReference type="EMBL" id="CP001087">
    <property type="protein sequence ID" value="ACN14465.1"/>
    <property type="molecule type" value="Genomic_DNA"/>
</dbReference>
<dbReference type="InterPro" id="IPR036291">
    <property type="entry name" value="NAD(P)-bd_dom_sf"/>
</dbReference>
<dbReference type="Gene3D" id="3.30.70.260">
    <property type="match status" value="1"/>
</dbReference>
<dbReference type="AlphaFoldDB" id="C0Q8X5"/>
<keyword evidence="17" id="KW-1185">Reference proteome</keyword>
<dbReference type="NCBIfam" id="NF004976">
    <property type="entry name" value="PRK06349.1"/>
    <property type="match status" value="1"/>
</dbReference>
<feature type="binding site" evidence="12">
    <location>
        <position position="105"/>
    </location>
    <ligand>
        <name>NADPH</name>
        <dbReference type="ChEBI" id="CHEBI:57783"/>
    </ligand>
</feature>
<dbReference type="GO" id="GO:0009088">
    <property type="term" value="P:threonine biosynthetic process"/>
    <property type="evidence" value="ECO:0007669"/>
    <property type="project" value="UniProtKB-UniPathway"/>
</dbReference>
<dbReference type="Pfam" id="PF03447">
    <property type="entry name" value="NAD_binding_3"/>
    <property type="match status" value="1"/>
</dbReference>
<keyword evidence="8 12" id="KW-0521">NADP</keyword>
<dbReference type="PANTHER" id="PTHR43331:SF1">
    <property type="entry name" value="HOMOSERINE DEHYDROGENASE"/>
    <property type="match status" value="1"/>
</dbReference>
<dbReference type="eggNOG" id="COG0460">
    <property type="taxonomic scope" value="Bacteria"/>
</dbReference>
<dbReference type="SUPFAM" id="SSF51735">
    <property type="entry name" value="NAD(P)-binding Rossmann-fold domains"/>
    <property type="match status" value="1"/>
</dbReference>
<dbReference type="SUPFAM" id="SSF55347">
    <property type="entry name" value="Glyceraldehyde-3-phosphate dehydrogenase-like, C-terminal domain"/>
    <property type="match status" value="1"/>
</dbReference>
<dbReference type="SUPFAM" id="SSF55021">
    <property type="entry name" value="ACT-like"/>
    <property type="match status" value="1"/>
</dbReference>
<dbReference type="UniPathway" id="UPA00051">
    <property type="reaction ID" value="UER00465"/>
</dbReference>
<dbReference type="KEGG" id="dat:HRM2_13560"/>
<keyword evidence="10 13" id="KW-0486">Methionine biosynthesis</keyword>
<evidence type="ECO:0000256" key="7">
    <source>
        <dbReference type="ARBA" id="ARBA00022697"/>
    </source>
</evidence>
<comment type="catalytic activity">
    <reaction evidence="13">
        <text>L-homoserine + NADP(+) = L-aspartate 4-semialdehyde + NADPH + H(+)</text>
        <dbReference type="Rhea" id="RHEA:15761"/>
        <dbReference type="ChEBI" id="CHEBI:15378"/>
        <dbReference type="ChEBI" id="CHEBI:57476"/>
        <dbReference type="ChEBI" id="CHEBI:57783"/>
        <dbReference type="ChEBI" id="CHEBI:58349"/>
        <dbReference type="ChEBI" id="CHEBI:537519"/>
        <dbReference type="EC" id="1.1.1.3"/>
    </reaction>
</comment>
<evidence type="ECO:0000256" key="1">
    <source>
        <dbReference type="ARBA" id="ARBA00005056"/>
    </source>
</evidence>
<dbReference type="Gene3D" id="3.30.360.10">
    <property type="entry name" value="Dihydrodipicolinate Reductase, domain 2"/>
    <property type="match status" value="1"/>
</dbReference>
<dbReference type="EC" id="1.1.1.3" evidence="4 13"/>
<evidence type="ECO:0000256" key="4">
    <source>
        <dbReference type="ARBA" id="ARBA00013213"/>
    </source>
</evidence>
<keyword evidence="7 13" id="KW-0791">Threonine biosynthesis</keyword>
<accession>C0Q8X5</accession>
<evidence type="ECO:0000256" key="3">
    <source>
        <dbReference type="ARBA" id="ARBA00006753"/>
    </source>
</evidence>
<evidence type="ECO:0000256" key="10">
    <source>
        <dbReference type="ARBA" id="ARBA00023167"/>
    </source>
</evidence>
<feature type="active site" description="Proton donor" evidence="11">
    <location>
        <position position="205"/>
    </location>
</feature>
<dbReference type="InterPro" id="IPR045865">
    <property type="entry name" value="ACT-like_dom_sf"/>
</dbReference>
<dbReference type="InterPro" id="IPR005106">
    <property type="entry name" value="Asp/hSer_DH_NAD-bd"/>
</dbReference>
<comment type="similarity">
    <text evidence="3 14">Belongs to the homoserine dehydrogenase family.</text>
</comment>
<proteinExistence type="inferred from homology"/>
<keyword evidence="9 13" id="KW-0560">Oxidoreductase</keyword>
<dbReference type="CDD" id="cd04881">
    <property type="entry name" value="ACT_HSDH-Hom"/>
    <property type="match status" value="1"/>
</dbReference>
<comment type="pathway">
    <text evidence="1 13">Amino-acid biosynthesis; L-threonine biosynthesis; L-threonine from L-aspartate: step 3/5.</text>
</comment>
<evidence type="ECO:0000256" key="5">
    <source>
        <dbReference type="ARBA" id="ARBA00013376"/>
    </source>
</evidence>
<evidence type="ECO:0000256" key="8">
    <source>
        <dbReference type="ARBA" id="ARBA00022857"/>
    </source>
</evidence>
<gene>
    <name evidence="16" type="primary">hom</name>
    <name evidence="16" type="ordered locus">HRM2_13560</name>
</gene>
<reference evidence="16 17" key="1">
    <citation type="journal article" date="2009" name="Environ. Microbiol.">
        <title>Genome sequence of Desulfobacterium autotrophicum HRM2, a marine sulfate reducer oxidizing organic carbon completely to carbon dioxide.</title>
        <authorList>
            <person name="Strittmatter A.W."/>
            <person name="Liesegang H."/>
            <person name="Rabus R."/>
            <person name="Decker I."/>
            <person name="Amann J."/>
            <person name="Andres S."/>
            <person name="Henne A."/>
            <person name="Fricke W.F."/>
            <person name="Martinez-Arias R."/>
            <person name="Bartels D."/>
            <person name="Goesmann A."/>
            <person name="Krause L."/>
            <person name="Puehler A."/>
            <person name="Klenk H.P."/>
            <person name="Richter M."/>
            <person name="Schuler M."/>
            <person name="Gloeckner F.O."/>
            <person name="Meyerdierks A."/>
            <person name="Gottschalk G."/>
            <person name="Amann R."/>
        </authorList>
    </citation>
    <scope>NUCLEOTIDE SEQUENCE [LARGE SCALE GENOMIC DNA]</scope>
    <source>
        <strain evidence="17">ATCC 43914 / DSM 3382 / HRM2</strain>
    </source>
</reference>
<dbReference type="PROSITE" id="PS01042">
    <property type="entry name" value="HOMOSER_DHGENASE"/>
    <property type="match status" value="1"/>
</dbReference>